<dbReference type="Pfam" id="PF13639">
    <property type="entry name" value="zf-RING_2"/>
    <property type="match status" value="1"/>
</dbReference>
<dbReference type="GeneTree" id="ENSGT00940000161404"/>
<dbReference type="GO" id="GO:0007219">
    <property type="term" value="P:Notch signaling pathway"/>
    <property type="evidence" value="ECO:0007669"/>
    <property type="project" value="InterPro"/>
</dbReference>
<evidence type="ECO:0000313" key="12">
    <source>
        <dbReference type="Ensembl" id="ENSECRP00000017374.1"/>
    </source>
</evidence>
<dbReference type="AlphaFoldDB" id="A0A8C4SJW6"/>
<evidence type="ECO:0000256" key="1">
    <source>
        <dbReference type="ARBA" id="ARBA00000900"/>
    </source>
</evidence>
<keyword evidence="9" id="KW-0963">Cytoplasm</keyword>
<dbReference type="GO" id="GO:0005737">
    <property type="term" value="C:cytoplasm"/>
    <property type="evidence" value="ECO:0007669"/>
    <property type="project" value="UniProtKB-SubCell"/>
</dbReference>
<dbReference type="PANTHER" id="PTHR12622">
    <property type="entry name" value="DELTEX-RELATED"/>
    <property type="match status" value="1"/>
</dbReference>
<dbReference type="EC" id="2.3.2.27" evidence="9"/>
<comment type="pathway">
    <text evidence="2 9">Protein modification; protein ubiquitination.</text>
</comment>
<dbReference type="Gene3D" id="3.30.40.10">
    <property type="entry name" value="Zinc/RING finger domain, C3HC4 (zinc finger)"/>
    <property type="match status" value="1"/>
</dbReference>
<dbReference type="SUPFAM" id="SSF57850">
    <property type="entry name" value="RING/U-box"/>
    <property type="match status" value="1"/>
</dbReference>
<reference evidence="12" key="3">
    <citation type="submission" date="2025-09" db="UniProtKB">
        <authorList>
            <consortium name="Ensembl"/>
        </authorList>
    </citation>
    <scope>IDENTIFICATION</scope>
</reference>
<feature type="domain" description="RING-type" evidence="11">
    <location>
        <begin position="185"/>
        <end position="224"/>
    </location>
</feature>
<dbReference type="GeneID" id="114649211"/>
<reference evidence="12" key="2">
    <citation type="submission" date="2025-08" db="UniProtKB">
        <authorList>
            <consortium name="Ensembl"/>
        </authorList>
    </citation>
    <scope>IDENTIFICATION</scope>
</reference>
<dbReference type="InterPro" id="IPR039398">
    <property type="entry name" value="Deltex_fam"/>
</dbReference>
<comment type="similarity">
    <text evidence="3 9">Belongs to the Deltex family.</text>
</comment>
<evidence type="ECO:0000256" key="4">
    <source>
        <dbReference type="ARBA" id="ARBA00022679"/>
    </source>
</evidence>
<dbReference type="InterPro" id="IPR039399">
    <property type="entry name" value="Deltex_C_sf"/>
</dbReference>
<name>A0A8C4SJW6_ERPCA</name>
<dbReference type="InterPro" id="IPR001841">
    <property type="entry name" value="Znf_RING"/>
</dbReference>
<dbReference type="SMART" id="SM00184">
    <property type="entry name" value="RING"/>
    <property type="match status" value="1"/>
</dbReference>
<evidence type="ECO:0000256" key="3">
    <source>
        <dbReference type="ARBA" id="ARBA00009413"/>
    </source>
</evidence>
<keyword evidence="13" id="KW-1185">Reference proteome</keyword>
<feature type="region of interest" description="Disordered" evidence="10">
    <location>
        <begin position="136"/>
        <end position="157"/>
    </location>
</feature>
<dbReference type="UniPathway" id="UPA00143"/>
<dbReference type="PROSITE" id="PS50089">
    <property type="entry name" value="ZF_RING_2"/>
    <property type="match status" value="1"/>
</dbReference>
<keyword evidence="7 9" id="KW-0862">Zinc</keyword>
<dbReference type="Proteomes" id="UP000694620">
    <property type="component" value="Chromosome 3"/>
</dbReference>
<keyword evidence="6 8" id="KW-0863">Zinc-finger</keyword>
<dbReference type="OrthoDB" id="527344at2759"/>
<evidence type="ECO:0000256" key="9">
    <source>
        <dbReference type="RuleBase" id="RU367105"/>
    </source>
</evidence>
<evidence type="ECO:0000256" key="2">
    <source>
        <dbReference type="ARBA" id="ARBA00004906"/>
    </source>
</evidence>
<evidence type="ECO:0000256" key="7">
    <source>
        <dbReference type="ARBA" id="ARBA00022833"/>
    </source>
</evidence>
<dbReference type="CDD" id="cd09633">
    <property type="entry name" value="Deltex_C"/>
    <property type="match status" value="1"/>
</dbReference>
<comment type="subcellular location">
    <subcellularLocation>
        <location evidence="9">Cytoplasm</location>
    </subcellularLocation>
</comment>
<dbReference type="Gene3D" id="3.30.390.130">
    <property type="match status" value="1"/>
</dbReference>
<accession>A0A8C4SJW6</accession>
<evidence type="ECO:0000256" key="5">
    <source>
        <dbReference type="ARBA" id="ARBA00022723"/>
    </source>
</evidence>
<evidence type="ECO:0000256" key="10">
    <source>
        <dbReference type="SAM" id="MobiDB-lite"/>
    </source>
</evidence>
<organism evidence="12 13">
    <name type="scientific">Erpetoichthys calabaricus</name>
    <name type="common">Rope fish</name>
    <name type="synonym">Calamoichthys calabaricus</name>
    <dbReference type="NCBI Taxonomy" id="27687"/>
    <lineage>
        <taxon>Eukaryota</taxon>
        <taxon>Metazoa</taxon>
        <taxon>Chordata</taxon>
        <taxon>Craniata</taxon>
        <taxon>Vertebrata</taxon>
        <taxon>Euteleostomi</taxon>
        <taxon>Actinopterygii</taxon>
        <taxon>Polypteriformes</taxon>
        <taxon>Polypteridae</taxon>
        <taxon>Erpetoichthys</taxon>
    </lineage>
</organism>
<evidence type="ECO:0000256" key="8">
    <source>
        <dbReference type="PROSITE-ProRule" id="PRU00175"/>
    </source>
</evidence>
<dbReference type="InterPro" id="IPR017907">
    <property type="entry name" value="Znf_RING_CS"/>
</dbReference>
<protein>
    <recommendedName>
        <fullName evidence="9">E3 ubiquitin-protein ligase</fullName>
        <ecNumber evidence="9">2.3.2.27</ecNumber>
    </recommendedName>
</protein>
<dbReference type="RefSeq" id="XP_051780947.1">
    <property type="nucleotide sequence ID" value="XM_051924987.1"/>
</dbReference>
<dbReference type="InterPro" id="IPR013083">
    <property type="entry name" value="Znf_RING/FYVE/PHD"/>
</dbReference>
<dbReference type="GO" id="GO:0061630">
    <property type="term" value="F:ubiquitin protein ligase activity"/>
    <property type="evidence" value="ECO:0007669"/>
    <property type="project" value="UniProtKB-UniRule"/>
</dbReference>
<evidence type="ECO:0000313" key="13">
    <source>
        <dbReference type="Proteomes" id="UP000694620"/>
    </source>
</evidence>
<evidence type="ECO:0000256" key="6">
    <source>
        <dbReference type="ARBA" id="ARBA00022771"/>
    </source>
</evidence>
<evidence type="ECO:0000259" key="11">
    <source>
        <dbReference type="PROSITE" id="PS50089"/>
    </source>
</evidence>
<keyword evidence="5 9" id="KW-0479">Metal-binding</keyword>
<dbReference type="InterPro" id="IPR039396">
    <property type="entry name" value="Deltex_C"/>
</dbReference>
<dbReference type="Pfam" id="PF18102">
    <property type="entry name" value="DTC"/>
    <property type="match status" value="1"/>
</dbReference>
<dbReference type="Ensembl" id="ENSECRT00000017712.1">
    <property type="protein sequence ID" value="ENSECRP00000017374.1"/>
    <property type="gene ID" value="ENSECRG00000011594.1"/>
</dbReference>
<comment type="catalytic activity">
    <reaction evidence="1 9">
        <text>S-ubiquitinyl-[E2 ubiquitin-conjugating enzyme]-L-cysteine + [acceptor protein]-L-lysine = [E2 ubiquitin-conjugating enzyme]-L-cysteine + N(6)-ubiquitinyl-[acceptor protein]-L-lysine.</text>
        <dbReference type="EC" id="2.3.2.27"/>
    </reaction>
</comment>
<dbReference type="PROSITE" id="PS00518">
    <property type="entry name" value="ZF_RING_1"/>
    <property type="match status" value="1"/>
</dbReference>
<reference evidence="12" key="1">
    <citation type="submission" date="2021-06" db="EMBL/GenBank/DDBJ databases">
        <authorList>
            <consortium name="Wellcome Sanger Institute Data Sharing"/>
        </authorList>
    </citation>
    <scope>NUCLEOTIDE SEQUENCE [LARGE SCALE GENOMIC DNA]</scope>
</reference>
<dbReference type="GO" id="GO:0016567">
    <property type="term" value="P:protein ubiquitination"/>
    <property type="evidence" value="ECO:0007669"/>
    <property type="project" value="UniProtKB-UniRule"/>
</dbReference>
<gene>
    <name evidence="12" type="primary">LOC114649211</name>
</gene>
<keyword evidence="4 9" id="KW-0808">Transferase</keyword>
<proteinExistence type="inferred from homology"/>
<dbReference type="GO" id="GO:0008270">
    <property type="term" value="F:zinc ion binding"/>
    <property type="evidence" value="ECO:0007669"/>
    <property type="project" value="UniProtKB-KW"/>
</dbReference>
<sequence>MMPASRKPRFLWQKNRKGCVSSSAMSVRMGKVSDELLLSQPLWEYLMAEPRRMAEFQKKHGVCAERLQDTQGRCTIRLQLAEGTGAVTTAMRKAFMSLCRAAHKDMTKEMEPGRKRSLRQALHCVAGNVAEEPCSRKSQRQRLQTANTEAPEAVKQGDPGVAVEADFRATGSTANYEADGEDPSCSICMGEMVERETLDKCGHSFCKECLKQAFQVKRACPVCRLVYGKLIGNQPVNGTMMVERYTDLELPGYEGHGCICIVYSFPPGIQGPEHVNPGVCYPGTNRVAYLPDNREGNRILHMLRKAFDQRLIFTIGTSMTTGLSNVITWNDIHHKTSIWGGPRRFGYPDPTYLVRVSQELQEKGITPD</sequence>